<dbReference type="AlphaFoldDB" id="A0A2I2L2X0"/>
<dbReference type="EMBL" id="FZMO01000568">
    <property type="protein sequence ID" value="SNQ52262.1"/>
    <property type="molecule type" value="Genomic_DNA"/>
</dbReference>
<dbReference type="InterPro" id="IPR007278">
    <property type="entry name" value="DUF397"/>
</dbReference>
<proteinExistence type="predicted"/>
<name>A0A2I2L2X0_9ACTN</name>
<gene>
    <name evidence="2" type="ORF">FRACA_990002</name>
</gene>
<evidence type="ECO:0000259" key="1">
    <source>
        <dbReference type="Pfam" id="PF04149"/>
    </source>
</evidence>
<dbReference type="Pfam" id="PF04149">
    <property type="entry name" value="DUF397"/>
    <property type="match status" value="1"/>
</dbReference>
<accession>A0A2I2L2X0</accession>
<organism evidence="2 3">
    <name type="scientific">Frankia canadensis</name>
    <dbReference type="NCBI Taxonomy" id="1836972"/>
    <lineage>
        <taxon>Bacteria</taxon>
        <taxon>Bacillati</taxon>
        <taxon>Actinomycetota</taxon>
        <taxon>Actinomycetes</taxon>
        <taxon>Frankiales</taxon>
        <taxon>Frankiaceae</taxon>
        <taxon>Frankia</taxon>
    </lineage>
</organism>
<evidence type="ECO:0000313" key="2">
    <source>
        <dbReference type="EMBL" id="SNQ52262.1"/>
    </source>
</evidence>
<sequence>MTRIAKPDPRDPAELAWRRSSYSNGAGGMCVEVAPLGEGIAVRDSKHPAGPVLAFTGAEWDAFLAGARDGEFDRDRVRMT</sequence>
<keyword evidence="3" id="KW-1185">Reference proteome</keyword>
<dbReference type="OrthoDB" id="4330022at2"/>
<protein>
    <recommendedName>
        <fullName evidence="1">DUF397 domain-containing protein</fullName>
    </recommendedName>
</protein>
<dbReference type="RefSeq" id="WP_101836490.1">
    <property type="nucleotide sequence ID" value="NZ_FZMO01000568.1"/>
</dbReference>
<evidence type="ECO:0000313" key="3">
    <source>
        <dbReference type="Proteomes" id="UP000234331"/>
    </source>
</evidence>
<feature type="domain" description="DUF397" evidence="1">
    <location>
        <begin position="15"/>
        <end position="68"/>
    </location>
</feature>
<reference evidence="2 3" key="1">
    <citation type="submission" date="2017-06" db="EMBL/GenBank/DDBJ databases">
        <authorList>
            <person name="Kim H.J."/>
            <person name="Triplett B.A."/>
        </authorList>
    </citation>
    <scope>NUCLEOTIDE SEQUENCE [LARGE SCALE GENOMIC DNA]</scope>
    <source>
        <strain evidence="2">FRACA_ARgP5</strain>
    </source>
</reference>
<dbReference type="Proteomes" id="UP000234331">
    <property type="component" value="Unassembled WGS sequence"/>
</dbReference>